<evidence type="ECO:0000313" key="5">
    <source>
        <dbReference type="Proteomes" id="UP000008311"/>
    </source>
</evidence>
<dbReference type="AlphaFoldDB" id="B9SZK0"/>
<feature type="compositionally biased region" description="Basic and acidic residues" evidence="1">
    <location>
        <begin position="288"/>
        <end position="301"/>
    </location>
</feature>
<dbReference type="PANTHER" id="PTHR33826:SF4">
    <property type="entry name" value="F20B24.21"/>
    <property type="match status" value="1"/>
</dbReference>
<protein>
    <recommendedName>
        <fullName evidence="3">DUF7036 domain-containing protein</fullName>
    </recommendedName>
</protein>
<evidence type="ECO:0000256" key="1">
    <source>
        <dbReference type="SAM" id="MobiDB-lite"/>
    </source>
</evidence>
<gene>
    <name evidence="4" type="ORF">RCOM_0065600</name>
</gene>
<feature type="compositionally biased region" description="Pro residues" evidence="1">
    <location>
        <begin position="308"/>
        <end position="323"/>
    </location>
</feature>
<feature type="signal peptide" evidence="2">
    <location>
        <begin position="1"/>
        <end position="17"/>
    </location>
</feature>
<dbReference type="InParanoid" id="B9SZK0"/>
<dbReference type="InterPro" id="IPR055464">
    <property type="entry name" value="DUF7036"/>
</dbReference>
<feature type="compositionally biased region" description="Polar residues" evidence="1">
    <location>
        <begin position="329"/>
        <end position="338"/>
    </location>
</feature>
<dbReference type="Pfam" id="PF23041">
    <property type="entry name" value="DUF7036"/>
    <property type="match status" value="2"/>
</dbReference>
<feature type="chain" id="PRO_5002889834" description="DUF7036 domain-containing protein" evidence="2">
    <location>
        <begin position="18"/>
        <end position="406"/>
    </location>
</feature>
<feature type="compositionally biased region" description="Pro residues" evidence="1">
    <location>
        <begin position="349"/>
        <end position="360"/>
    </location>
</feature>
<keyword evidence="5" id="KW-1185">Reference proteome</keyword>
<evidence type="ECO:0000313" key="4">
    <source>
        <dbReference type="EMBL" id="EEF30961.1"/>
    </source>
</evidence>
<feature type="compositionally biased region" description="Pro residues" evidence="1">
    <location>
        <begin position="251"/>
        <end position="261"/>
    </location>
</feature>
<dbReference type="PANTHER" id="PTHR33826">
    <property type="entry name" value="F20B24.21"/>
    <property type="match status" value="1"/>
</dbReference>
<dbReference type="Proteomes" id="UP000008311">
    <property type="component" value="Unassembled WGS sequence"/>
</dbReference>
<feature type="region of interest" description="Disordered" evidence="1">
    <location>
        <begin position="248"/>
        <end position="385"/>
    </location>
</feature>
<reference evidence="5" key="1">
    <citation type="journal article" date="2010" name="Nat. Biotechnol.">
        <title>Draft genome sequence of the oilseed species Ricinus communis.</title>
        <authorList>
            <person name="Chan A.P."/>
            <person name="Crabtree J."/>
            <person name="Zhao Q."/>
            <person name="Lorenzi H."/>
            <person name="Orvis J."/>
            <person name="Puiu D."/>
            <person name="Melake-Berhan A."/>
            <person name="Jones K.M."/>
            <person name="Redman J."/>
            <person name="Chen G."/>
            <person name="Cahoon E.B."/>
            <person name="Gedil M."/>
            <person name="Stanke M."/>
            <person name="Haas B.J."/>
            <person name="Wortman J.R."/>
            <person name="Fraser-Liggett C.M."/>
            <person name="Ravel J."/>
            <person name="Rabinowicz P.D."/>
        </authorList>
    </citation>
    <scope>NUCLEOTIDE SEQUENCE [LARGE SCALE GENOMIC DNA]</scope>
    <source>
        <strain evidence="5">cv. Hale</strain>
    </source>
</reference>
<keyword evidence="2" id="KW-0732">Signal</keyword>
<feature type="domain" description="DUF7036" evidence="3">
    <location>
        <begin position="16"/>
        <end position="109"/>
    </location>
</feature>
<evidence type="ECO:0000259" key="3">
    <source>
        <dbReference type="Pfam" id="PF23041"/>
    </source>
</evidence>
<sequence>MELILLFLFTATVQVYFKLQKPVPQLVPHIGRLEYDIHEEIGVPNAKVAILSMHPSKPDASNCTDVVFGFLSDPIDVPINQVSLSVLKSSLIELLLHESNLTLTTPIFGQPSMFEILKFPGGITVIPVPYASIFQVAQILFNFTLNNSIAEILQNLNELRDQLKLGLHLRPYENIVVQITNTEGSTVDPPVTVEATVVSDLGSLLPQRLKQLVQTITDSPSKNLGLDNSVFGKVKSVVLSSYLKGRIHANPPTPSPAPSPEPNDQAKPPISICPGCDPSLPPASSPSDDDHAHGTHPECRSHHSLHPVNPPAPSVVPVDPPNPCRHHSSPVSRNPSPSHSKRSPYLGPLGPPSQLPPALSPLPHVSYGSSPRKGSGSHAHAPFSAPSLSCKLLRPTYKTYTLPGLS</sequence>
<accession>B9SZK0</accession>
<evidence type="ECO:0000256" key="2">
    <source>
        <dbReference type="SAM" id="SignalP"/>
    </source>
</evidence>
<organism evidence="4 5">
    <name type="scientific">Ricinus communis</name>
    <name type="common">Castor bean</name>
    <dbReference type="NCBI Taxonomy" id="3988"/>
    <lineage>
        <taxon>Eukaryota</taxon>
        <taxon>Viridiplantae</taxon>
        <taxon>Streptophyta</taxon>
        <taxon>Embryophyta</taxon>
        <taxon>Tracheophyta</taxon>
        <taxon>Spermatophyta</taxon>
        <taxon>Magnoliopsida</taxon>
        <taxon>eudicotyledons</taxon>
        <taxon>Gunneridae</taxon>
        <taxon>Pentapetalae</taxon>
        <taxon>rosids</taxon>
        <taxon>fabids</taxon>
        <taxon>Malpighiales</taxon>
        <taxon>Euphorbiaceae</taxon>
        <taxon>Acalyphoideae</taxon>
        <taxon>Acalypheae</taxon>
        <taxon>Ricinus</taxon>
    </lineage>
</organism>
<proteinExistence type="predicted"/>
<dbReference type="EMBL" id="EQ974278">
    <property type="protein sequence ID" value="EEF30961.1"/>
    <property type="molecule type" value="Genomic_DNA"/>
</dbReference>
<name>B9SZK0_RICCO</name>
<dbReference type="eggNOG" id="ENOG502QQMB">
    <property type="taxonomic scope" value="Eukaryota"/>
</dbReference>
<feature type="domain" description="DUF7036" evidence="3">
    <location>
        <begin position="142"/>
        <end position="232"/>
    </location>
</feature>
<dbReference type="STRING" id="3988.B9SZK0"/>